<keyword evidence="3" id="KW-1185">Reference proteome</keyword>
<feature type="transmembrane region" description="Helical" evidence="1">
    <location>
        <begin position="178"/>
        <end position="202"/>
    </location>
</feature>
<evidence type="ECO:0000313" key="3">
    <source>
        <dbReference type="Proteomes" id="UP001204376"/>
    </source>
</evidence>
<feature type="transmembrane region" description="Helical" evidence="1">
    <location>
        <begin position="120"/>
        <end position="143"/>
    </location>
</feature>
<evidence type="ECO:0008006" key="4">
    <source>
        <dbReference type="Google" id="ProtNLM"/>
    </source>
</evidence>
<keyword evidence="1" id="KW-0812">Transmembrane</keyword>
<keyword evidence="1" id="KW-1133">Transmembrane helix</keyword>
<feature type="transmembrane region" description="Helical" evidence="1">
    <location>
        <begin position="7"/>
        <end position="31"/>
    </location>
</feature>
<organism evidence="2 3">
    <name type="scientific">Mucilaginibacter aquariorum</name>
    <dbReference type="NCBI Taxonomy" id="2967225"/>
    <lineage>
        <taxon>Bacteria</taxon>
        <taxon>Pseudomonadati</taxon>
        <taxon>Bacteroidota</taxon>
        <taxon>Sphingobacteriia</taxon>
        <taxon>Sphingobacteriales</taxon>
        <taxon>Sphingobacteriaceae</taxon>
        <taxon>Mucilaginibacter</taxon>
    </lineage>
</organism>
<proteinExistence type="predicted"/>
<evidence type="ECO:0000313" key="2">
    <source>
        <dbReference type="EMBL" id="MCQ6958765.1"/>
    </source>
</evidence>
<keyword evidence="1" id="KW-0472">Membrane</keyword>
<dbReference type="RefSeq" id="WP_256538962.1">
    <property type="nucleotide sequence ID" value="NZ_JANHOH010000002.1"/>
</dbReference>
<comment type="caution">
    <text evidence="2">The sequence shown here is derived from an EMBL/GenBank/DDBJ whole genome shotgun (WGS) entry which is preliminary data.</text>
</comment>
<dbReference type="Proteomes" id="UP001204376">
    <property type="component" value="Unassembled WGS sequence"/>
</dbReference>
<name>A0ABT1T2D1_9SPHI</name>
<feature type="transmembrane region" description="Helical" evidence="1">
    <location>
        <begin position="155"/>
        <end position="172"/>
    </location>
</feature>
<accession>A0ABT1T2D1</accession>
<protein>
    <recommendedName>
        <fullName evidence="4">DUF998 domain-containing protein</fullName>
    </recommendedName>
</protein>
<sequence>MKQHITIFGFYCALVAFVAIVAYGAVQILQVLGVLHYPLDDRLIYGCSLAIAPAFLLAILAFHELSPVERRFWPHAAVLFAVLYAGYVILMYSVQLATVIPTSLVNRQETVLTVKPHSFFWTLDALGYICMGISTFFAGLGMPRKGSRNLWLRRFLLANGFILPLICFAYFYPQFTTMTLLIGSPWLVTASGSMLLLAVYFYKVRRLKS</sequence>
<feature type="transmembrane region" description="Helical" evidence="1">
    <location>
        <begin position="43"/>
        <end position="65"/>
    </location>
</feature>
<evidence type="ECO:0000256" key="1">
    <source>
        <dbReference type="SAM" id="Phobius"/>
    </source>
</evidence>
<reference evidence="2 3" key="1">
    <citation type="submission" date="2022-07" db="EMBL/GenBank/DDBJ databases">
        <title>Mucilaginibacter sp. JC4.</title>
        <authorList>
            <person name="Le V."/>
            <person name="Ko S.-R."/>
            <person name="Ahn C.-Y."/>
            <person name="Oh H.-M."/>
        </authorList>
    </citation>
    <scope>NUCLEOTIDE SEQUENCE [LARGE SCALE GENOMIC DNA]</scope>
    <source>
        <strain evidence="2 3">JC4</strain>
    </source>
</reference>
<feature type="transmembrane region" description="Helical" evidence="1">
    <location>
        <begin position="77"/>
        <end position="100"/>
    </location>
</feature>
<gene>
    <name evidence="2" type="ORF">NPE20_12385</name>
</gene>
<dbReference type="EMBL" id="JANHOH010000002">
    <property type="protein sequence ID" value="MCQ6958765.1"/>
    <property type="molecule type" value="Genomic_DNA"/>
</dbReference>